<dbReference type="InterPro" id="IPR003593">
    <property type="entry name" value="AAA+_ATPase"/>
</dbReference>
<dbReference type="InterPro" id="IPR011527">
    <property type="entry name" value="ABC1_TM_dom"/>
</dbReference>
<keyword evidence="4 10" id="KW-0067">ATP-binding</keyword>
<dbReference type="RefSeq" id="WP_133221833.1">
    <property type="nucleotide sequence ID" value="NZ_NRSG01000211.1"/>
</dbReference>
<evidence type="ECO:0000256" key="6">
    <source>
        <dbReference type="ARBA" id="ARBA00023136"/>
    </source>
</evidence>
<proteinExistence type="predicted"/>
<dbReference type="PANTHER" id="PTHR24221">
    <property type="entry name" value="ATP-BINDING CASSETTE SUB-FAMILY B"/>
    <property type="match status" value="1"/>
</dbReference>
<dbReference type="Gene3D" id="3.40.50.300">
    <property type="entry name" value="P-loop containing nucleotide triphosphate hydrolases"/>
    <property type="match status" value="1"/>
</dbReference>
<dbReference type="GO" id="GO:0005524">
    <property type="term" value="F:ATP binding"/>
    <property type="evidence" value="ECO:0007669"/>
    <property type="project" value="UniProtKB-KW"/>
</dbReference>
<feature type="domain" description="ABC transmembrane type-1" evidence="9">
    <location>
        <begin position="57"/>
        <end position="344"/>
    </location>
</feature>
<dbReference type="SUPFAM" id="SSF52540">
    <property type="entry name" value="P-loop containing nucleoside triphosphate hydrolases"/>
    <property type="match status" value="1"/>
</dbReference>
<comment type="caution">
    <text evidence="10">The sequence shown here is derived from an EMBL/GenBank/DDBJ whole genome shotgun (WGS) entry which is preliminary data.</text>
</comment>
<feature type="transmembrane region" description="Helical" evidence="7">
    <location>
        <begin position="54"/>
        <end position="77"/>
    </location>
</feature>
<evidence type="ECO:0000313" key="11">
    <source>
        <dbReference type="Proteomes" id="UP000697995"/>
    </source>
</evidence>
<keyword evidence="11" id="KW-1185">Reference proteome</keyword>
<dbReference type="SUPFAM" id="SSF90123">
    <property type="entry name" value="ABC transporter transmembrane region"/>
    <property type="match status" value="1"/>
</dbReference>
<dbReference type="InterPro" id="IPR003439">
    <property type="entry name" value="ABC_transporter-like_ATP-bd"/>
</dbReference>
<gene>
    <name evidence="10" type="ORF">CKO45_21405</name>
</gene>
<evidence type="ECO:0000256" key="4">
    <source>
        <dbReference type="ARBA" id="ARBA00022840"/>
    </source>
</evidence>
<keyword evidence="2 7" id="KW-0812">Transmembrane</keyword>
<protein>
    <submittedName>
        <fullName evidence="10">Multidrug ABC transporter ATP-binding protein</fullName>
    </submittedName>
</protein>
<reference evidence="10 11" key="1">
    <citation type="journal article" date="2020" name="Microorganisms">
        <title>Osmotic Adaptation and Compatible Solute Biosynthesis of Phototrophic Bacteria as Revealed from Genome Analyses.</title>
        <authorList>
            <person name="Imhoff J.F."/>
            <person name="Rahn T."/>
            <person name="Kunzel S."/>
            <person name="Keller A."/>
            <person name="Neulinger S.C."/>
        </authorList>
    </citation>
    <scope>NUCLEOTIDE SEQUENCE [LARGE SCALE GENOMIC DNA]</scope>
    <source>
        <strain evidence="10 11">DSM 15382</strain>
    </source>
</reference>
<keyword evidence="3" id="KW-0547">Nucleotide-binding</keyword>
<keyword evidence="5 7" id="KW-1133">Transmembrane helix</keyword>
<dbReference type="InterPro" id="IPR036640">
    <property type="entry name" value="ABC1_TM_sf"/>
</dbReference>
<evidence type="ECO:0000256" key="1">
    <source>
        <dbReference type="ARBA" id="ARBA00004651"/>
    </source>
</evidence>
<dbReference type="PANTHER" id="PTHR24221:SF203">
    <property type="entry name" value="ATP-BINDING_PERMEASE FUSION ABC TRANSPORTER-RELATED"/>
    <property type="match status" value="1"/>
</dbReference>
<dbReference type="PROSITE" id="PS00211">
    <property type="entry name" value="ABC_TRANSPORTER_1"/>
    <property type="match status" value="1"/>
</dbReference>
<dbReference type="CDD" id="cd07346">
    <property type="entry name" value="ABC_6TM_exporters"/>
    <property type="match status" value="1"/>
</dbReference>
<evidence type="ECO:0000313" key="10">
    <source>
        <dbReference type="EMBL" id="MBK1660783.1"/>
    </source>
</evidence>
<feature type="domain" description="ABC transporter" evidence="8">
    <location>
        <begin position="378"/>
        <end position="622"/>
    </location>
</feature>
<feature type="transmembrane region" description="Helical" evidence="7">
    <location>
        <begin position="201"/>
        <end position="220"/>
    </location>
</feature>
<dbReference type="Gene3D" id="1.20.1560.10">
    <property type="entry name" value="ABC transporter type 1, transmembrane domain"/>
    <property type="match status" value="1"/>
</dbReference>
<evidence type="ECO:0000256" key="2">
    <source>
        <dbReference type="ARBA" id="ARBA00022692"/>
    </source>
</evidence>
<evidence type="ECO:0000256" key="5">
    <source>
        <dbReference type="ARBA" id="ARBA00022989"/>
    </source>
</evidence>
<evidence type="ECO:0000256" key="7">
    <source>
        <dbReference type="SAM" id="Phobius"/>
    </source>
</evidence>
<dbReference type="Pfam" id="PF00005">
    <property type="entry name" value="ABC_tran"/>
    <property type="match status" value="1"/>
</dbReference>
<accession>A0ABS1D2Q4</accession>
<evidence type="ECO:0000259" key="9">
    <source>
        <dbReference type="PROSITE" id="PS50929"/>
    </source>
</evidence>
<dbReference type="Pfam" id="PF00664">
    <property type="entry name" value="ABC_membrane"/>
    <property type="match status" value="1"/>
</dbReference>
<feature type="transmembrane region" description="Helical" evidence="7">
    <location>
        <begin position="173"/>
        <end position="195"/>
    </location>
</feature>
<dbReference type="EMBL" id="NRSG01000211">
    <property type="protein sequence ID" value="MBK1660783.1"/>
    <property type="molecule type" value="Genomic_DNA"/>
</dbReference>
<sequence>MLRRGPFRLFERLIDPVAPPGAMAGRILGTPVPGDAPPRSLPGFYWHFMKQTRALFLALFGAGMLVALMDAAIPTMIGRLVGLLTTHRPEALWGEAWPALLGMTAILLIGRPAALLLQNLITQQGINGNVTSMIRWQSHYQVVRQGLPFFQEDFAGRIATRVMQAGPALRESVVQVINAVWYILVYGTAALLLLASTDWRLAIPIAAWFPCYALLLRFLVPRMRDRSREASAQRSLLTGRIVDSYTNIQTVKLFARAREEDAFVRDGVLALTEAFQRQMRLVTFNGFALATLNAAMITGMAAIAVWLWTQGRIEVAAVATALPMAWQIANISGWVAFNVTSIFENLGVVQESMNSIAVPPTAPDPPGAKALRVPRGDIRFEQVRFAYGRELSETSRGVIQGLDLRVAPGERIGLVGHSGAGKSTLVNLLLGFFRPEAGRILVDGQDIGGVTLESLRGAIGVVTQDTALLHRSIAENIRYGRPEATLAEVEAAAARAHADAFIRDLQDWRGRTGYDAHVGERGVKLSGGQRQRIAIARVLLKDAPILVLDEATSALDSEVEAAIQEQLETLMAGKTVIAIAHRLSTLSRMDRLVVLDHGRIAEEGTHAGLLRQGGVYARLWRQQSGAFA</sequence>
<comment type="subcellular location">
    <subcellularLocation>
        <location evidence="1">Cell membrane</location>
        <topology evidence="1">Multi-pass membrane protein</topology>
    </subcellularLocation>
</comment>
<dbReference type="SMART" id="SM00382">
    <property type="entry name" value="AAA"/>
    <property type="match status" value="1"/>
</dbReference>
<dbReference type="InterPro" id="IPR027417">
    <property type="entry name" value="P-loop_NTPase"/>
</dbReference>
<dbReference type="PROSITE" id="PS50893">
    <property type="entry name" value="ABC_TRANSPORTER_2"/>
    <property type="match status" value="1"/>
</dbReference>
<feature type="transmembrane region" description="Helical" evidence="7">
    <location>
        <begin position="97"/>
        <end position="117"/>
    </location>
</feature>
<name>A0ABS1D2Q4_9PROT</name>
<dbReference type="Proteomes" id="UP000697995">
    <property type="component" value="Unassembled WGS sequence"/>
</dbReference>
<keyword evidence="6 7" id="KW-0472">Membrane</keyword>
<dbReference type="InterPro" id="IPR039421">
    <property type="entry name" value="Type_1_exporter"/>
</dbReference>
<evidence type="ECO:0000259" key="8">
    <source>
        <dbReference type="PROSITE" id="PS50893"/>
    </source>
</evidence>
<evidence type="ECO:0000256" key="3">
    <source>
        <dbReference type="ARBA" id="ARBA00022741"/>
    </source>
</evidence>
<organism evidence="10 11">
    <name type="scientific">Paracraurococcus ruber</name>
    <dbReference type="NCBI Taxonomy" id="77675"/>
    <lineage>
        <taxon>Bacteria</taxon>
        <taxon>Pseudomonadati</taxon>
        <taxon>Pseudomonadota</taxon>
        <taxon>Alphaproteobacteria</taxon>
        <taxon>Acetobacterales</taxon>
        <taxon>Roseomonadaceae</taxon>
        <taxon>Paracraurococcus</taxon>
    </lineage>
</organism>
<dbReference type="PROSITE" id="PS50929">
    <property type="entry name" value="ABC_TM1F"/>
    <property type="match status" value="1"/>
</dbReference>
<feature type="transmembrane region" description="Helical" evidence="7">
    <location>
        <begin position="287"/>
        <end position="308"/>
    </location>
</feature>
<dbReference type="InterPro" id="IPR017871">
    <property type="entry name" value="ABC_transporter-like_CS"/>
</dbReference>